<dbReference type="RefSeq" id="WP_012258589.1">
    <property type="nucleotide sequence ID" value="NC_010175.1"/>
</dbReference>
<dbReference type="AlphaFoldDB" id="A9WJN2"/>
<dbReference type="SMART" id="SM00354">
    <property type="entry name" value="HTH_LACI"/>
    <property type="match status" value="1"/>
</dbReference>
<dbReference type="PANTHER" id="PTHR30146:SF148">
    <property type="entry name" value="HTH-TYPE TRANSCRIPTIONAL REPRESSOR PURR-RELATED"/>
    <property type="match status" value="1"/>
</dbReference>
<dbReference type="SUPFAM" id="SSF47413">
    <property type="entry name" value="lambda repressor-like DNA-binding domains"/>
    <property type="match status" value="1"/>
</dbReference>
<dbReference type="GO" id="GO:0000976">
    <property type="term" value="F:transcription cis-regulatory region binding"/>
    <property type="evidence" value="ECO:0000318"/>
    <property type="project" value="GO_Central"/>
</dbReference>
<dbReference type="InterPro" id="IPR010982">
    <property type="entry name" value="Lambda_DNA-bd_dom_sf"/>
</dbReference>
<dbReference type="PROSITE" id="PS00356">
    <property type="entry name" value="HTH_LACI_1"/>
    <property type="match status" value="1"/>
</dbReference>
<keyword evidence="2" id="KW-0805">Transcription regulation</keyword>
<gene>
    <name evidence="6" type="ordered locus">Caur_2731</name>
</gene>
<name>A9WJN2_CHLAA</name>
<dbReference type="Pfam" id="PF00356">
    <property type="entry name" value="LacI"/>
    <property type="match status" value="1"/>
</dbReference>
<evidence type="ECO:0000259" key="5">
    <source>
        <dbReference type="PROSITE" id="PS50932"/>
    </source>
</evidence>
<dbReference type="EnsemblBacteria" id="ABY35936">
    <property type="protein sequence ID" value="ABY35936"/>
    <property type="gene ID" value="Caur_2731"/>
</dbReference>
<dbReference type="Gene3D" id="3.40.50.2300">
    <property type="match status" value="2"/>
</dbReference>
<accession>A9WJN2</accession>
<evidence type="ECO:0000256" key="1">
    <source>
        <dbReference type="ARBA" id="ARBA00022491"/>
    </source>
</evidence>
<keyword evidence="7" id="KW-1185">Reference proteome</keyword>
<dbReference type="InParanoid" id="A9WJN2"/>
<dbReference type="InterPro" id="IPR028082">
    <property type="entry name" value="Peripla_BP_I"/>
</dbReference>
<protein>
    <submittedName>
        <fullName evidence="6">Alanine racemase</fullName>
        <ecNumber evidence="6">5.1.1.1</ecNumber>
    </submittedName>
</protein>
<proteinExistence type="predicted"/>
<dbReference type="PROSITE" id="PS50932">
    <property type="entry name" value="HTH_LACI_2"/>
    <property type="match status" value="1"/>
</dbReference>
<dbReference type="EMBL" id="CP000909">
    <property type="protein sequence ID" value="ABY35936.1"/>
    <property type="molecule type" value="Genomic_DNA"/>
</dbReference>
<dbReference type="InterPro" id="IPR001761">
    <property type="entry name" value="Peripla_BP/Lac1_sug-bd_dom"/>
</dbReference>
<dbReference type="Gene3D" id="1.10.260.40">
    <property type="entry name" value="lambda repressor-like DNA-binding domains"/>
    <property type="match status" value="1"/>
</dbReference>
<dbReference type="Proteomes" id="UP000002008">
    <property type="component" value="Chromosome"/>
</dbReference>
<sequence>MNDQSRPKRNRPPSMYDVARLAGVSQTTVSFVVNNVTSAAISQETRDRVWAAIHALGWRPNAVARSLRTRHSQTLGLISDEVVTSPYAVRMILGAQEAAWNNRQMLLVVNTSGQQDIEQTALQFMLERQVEGLIYATMYHHEVTPPTGITTVPTILVNCFVADRSLPAIIPDEVQGGYTATETLILRGHRRIAFINEIIPMPALFGRLEGYRRALTDYGLPFDQSLVRSCHSNAQDAFSAARDLLERPDRPTAIFCFNDKMAMGVYDAIKRLGLRIPQDVAVIGFDNLELIAAQLYPPLTTIELPHYEMGKRAVELLQSLPAGESLPPTQHYIPCPLIERASV</sequence>
<dbReference type="PANTHER" id="PTHR30146">
    <property type="entry name" value="LACI-RELATED TRANSCRIPTIONAL REPRESSOR"/>
    <property type="match status" value="1"/>
</dbReference>
<keyword evidence="6" id="KW-0413">Isomerase</keyword>
<dbReference type="GO" id="GO:0008784">
    <property type="term" value="F:alanine racemase activity"/>
    <property type="evidence" value="ECO:0007669"/>
    <property type="project" value="UniProtKB-EC"/>
</dbReference>
<dbReference type="KEGG" id="cau:Caur_2731"/>
<dbReference type="SUPFAM" id="SSF53822">
    <property type="entry name" value="Periplasmic binding protein-like I"/>
    <property type="match status" value="1"/>
</dbReference>
<dbReference type="eggNOG" id="COG1609">
    <property type="taxonomic scope" value="Bacteria"/>
</dbReference>
<reference evidence="7" key="1">
    <citation type="journal article" date="2011" name="BMC Genomics">
        <title>Complete genome sequence of the filamentous anoxygenic phototrophic bacterium Chloroflexus aurantiacus.</title>
        <authorList>
            <person name="Tang K.H."/>
            <person name="Barry K."/>
            <person name="Chertkov O."/>
            <person name="Dalin E."/>
            <person name="Han C.S."/>
            <person name="Hauser L.J."/>
            <person name="Honchak B.M."/>
            <person name="Karbach L.E."/>
            <person name="Land M.L."/>
            <person name="Lapidus A."/>
            <person name="Larimer F.W."/>
            <person name="Mikhailova N."/>
            <person name="Pitluck S."/>
            <person name="Pierson B.K."/>
            <person name="Blankenship R.E."/>
        </authorList>
    </citation>
    <scope>NUCLEOTIDE SEQUENCE [LARGE SCALE GENOMIC DNA]</scope>
    <source>
        <strain evidence="7">ATCC 29366 / DSM 635 / J-10-fl</strain>
    </source>
</reference>
<dbReference type="Pfam" id="PF00532">
    <property type="entry name" value="Peripla_BP_1"/>
    <property type="match status" value="1"/>
</dbReference>
<dbReference type="CDD" id="cd06288">
    <property type="entry name" value="PBP1_sucrose_transcription_regulator"/>
    <property type="match status" value="1"/>
</dbReference>
<evidence type="ECO:0000256" key="4">
    <source>
        <dbReference type="ARBA" id="ARBA00023163"/>
    </source>
</evidence>
<dbReference type="PATRIC" id="fig|324602.8.peg.3079"/>
<dbReference type="GO" id="GO:0003700">
    <property type="term" value="F:DNA-binding transcription factor activity"/>
    <property type="evidence" value="ECO:0000318"/>
    <property type="project" value="GO_Central"/>
</dbReference>
<feature type="domain" description="HTH lacI-type" evidence="5">
    <location>
        <begin position="13"/>
        <end position="69"/>
    </location>
</feature>
<evidence type="ECO:0000313" key="6">
    <source>
        <dbReference type="EMBL" id="ABY35936.1"/>
    </source>
</evidence>
<organism evidence="6 7">
    <name type="scientific">Chloroflexus aurantiacus (strain ATCC 29366 / DSM 635 / J-10-fl)</name>
    <dbReference type="NCBI Taxonomy" id="324602"/>
    <lineage>
        <taxon>Bacteria</taxon>
        <taxon>Bacillati</taxon>
        <taxon>Chloroflexota</taxon>
        <taxon>Chloroflexia</taxon>
        <taxon>Chloroflexales</taxon>
        <taxon>Chloroflexineae</taxon>
        <taxon>Chloroflexaceae</taxon>
        <taxon>Chloroflexus</taxon>
    </lineage>
</organism>
<dbReference type="EC" id="5.1.1.1" evidence="6"/>
<dbReference type="FunCoup" id="A9WJN2">
    <property type="interactions" value="8"/>
</dbReference>
<keyword evidence="4" id="KW-0804">Transcription</keyword>
<evidence type="ECO:0000313" key="7">
    <source>
        <dbReference type="Proteomes" id="UP000002008"/>
    </source>
</evidence>
<evidence type="ECO:0000256" key="3">
    <source>
        <dbReference type="ARBA" id="ARBA00023125"/>
    </source>
</evidence>
<dbReference type="GO" id="GO:0006355">
    <property type="term" value="P:regulation of DNA-templated transcription"/>
    <property type="evidence" value="ECO:0000318"/>
    <property type="project" value="GO_Central"/>
</dbReference>
<evidence type="ECO:0000256" key="2">
    <source>
        <dbReference type="ARBA" id="ARBA00023015"/>
    </source>
</evidence>
<dbReference type="InterPro" id="IPR000843">
    <property type="entry name" value="HTH_LacI"/>
</dbReference>
<dbReference type="STRING" id="324602.Caur_2731"/>
<keyword evidence="3" id="KW-0238">DNA-binding</keyword>
<dbReference type="CDD" id="cd01392">
    <property type="entry name" value="HTH_LacI"/>
    <property type="match status" value="1"/>
</dbReference>
<dbReference type="HOGENOM" id="CLU_037628_6_1_0"/>
<keyword evidence="1" id="KW-0678">Repressor</keyword>